<dbReference type="AlphaFoldDB" id="A0A9W9TNK7"/>
<evidence type="ECO:0000313" key="2">
    <source>
        <dbReference type="Proteomes" id="UP001150941"/>
    </source>
</evidence>
<comment type="caution">
    <text evidence="1">The sequence shown here is derived from an EMBL/GenBank/DDBJ whole genome shotgun (WGS) entry which is preliminary data.</text>
</comment>
<gene>
    <name evidence="1" type="ORF">N7468_005629</name>
</gene>
<name>A0A9W9TNK7_9EURO</name>
<keyword evidence="2" id="KW-1185">Reference proteome</keyword>
<dbReference type="Proteomes" id="UP001150941">
    <property type="component" value="Unassembled WGS sequence"/>
</dbReference>
<dbReference type="RefSeq" id="XP_058330665.1">
    <property type="nucleotide sequence ID" value="XM_058474925.1"/>
</dbReference>
<dbReference type="GeneID" id="83202228"/>
<organism evidence="1 2">
    <name type="scientific">Penicillium chermesinum</name>
    <dbReference type="NCBI Taxonomy" id="63820"/>
    <lineage>
        <taxon>Eukaryota</taxon>
        <taxon>Fungi</taxon>
        <taxon>Dikarya</taxon>
        <taxon>Ascomycota</taxon>
        <taxon>Pezizomycotina</taxon>
        <taxon>Eurotiomycetes</taxon>
        <taxon>Eurotiomycetidae</taxon>
        <taxon>Eurotiales</taxon>
        <taxon>Aspergillaceae</taxon>
        <taxon>Penicillium</taxon>
    </lineage>
</organism>
<protein>
    <submittedName>
        <fullName evidence="1">Uncharacterized protein</fullName>
    </submittedName>
</protein>
<sequence>MVHVGCHNHTECFGEVSTAYLEGYDLNNAGLLGALHVEDRHKSKPKLQHSGFPWRAAGNTTKAGMQLGLLVDDPDFHQAPMTCMETRRIDRRARWASGGPRAHGMAIPFVPTLARTGMYEHCSQGIGKLAVGKILPPSSTLLVGEFEIWAFSRGRPPTRFTVLIQSFPAGPFLAWLRVSELQLWLNAG</sequence>
<accession>A0A9W9TNK7</accession>
<evidence type="ECO:0000313" key="1">
    <source>
        <dbReference type="EMBL" id="KAJ5232673.1"/>
    </source>
</evidence>
<reference evidence="1" key="2">
    <citation type="journal article" date="2023" name="IMA Fungus">
        <title>Comparative genomic study of the Penicillium genus elucidates a diverse pangenome and 15 lateral gene transfer events.</title>
        <authorList>
            <person name="Petersen C."/>
            <person name="Sorensen T."/>
            <person name="Nielsen M.R."/>
            <person name="Sondergaard T.E."/>
            <person name="Sorensen J.L."/>
            <person name="Fitzpatrick D.A."/>
            <person name="Frisvad J.C."/>
            <person name="Nielsen K.L."/>
        </authorList>
    </citation>
    <scope>NUCLEOTIDE SEQUENCE</scope>
    <source>
        <strain evidence="1">IBT 19713</strain>
    </source>
</reference>
<dbReference type="EMBL" id="JAPQKS010000004">
    <property type="protein sequence ID" value="KAJ5232673.1"/>
    <property type="molecule type" value="Genomic_DNA"/>
</dbReference>
<reference evidence="1" key="1">
    <citation type="submission" date="2022-11" db="EMBL/GenBank/DDBJ databases">
        <authorList>
            <person name="Petersen C."/>
        </authorList>
    </citation>
    <scope>NUCLEOTIDE SEQUENCE</scope>
    <source>
        <strain evidence="1">IBT 19713</strain>
    </source>
</reference>
<proteinExistence type="predicted"/>